<feature type="domain" description="Membrane insertase YidC N-terminal" evidence="16">
    <location>
        <begin position="91"/>
        <end position="369"/>
    </location>
</feature>
<dbReference type="PRINTS" id="PR00701">
    <property type="entry name" value="60KDINNERMP"/>
</dbReference>
<dbReference type="EMBL" id="JABFDB010000028">
    <property type="protein sequence ID" value="NYZ23651.1"/>
    <property type="molecule type" value="Genomic_DNA"/>
</dbReference>
<feature type="transmembrane region" description="Helical" evidence="13">
    <location>
        <begin position="506"/>
        <end position="523"/>
    </location>
</feature>
<evidence type="ECO:0000256" key="10">
    <source>
        <dbReference type="ARBA" id="ARBA00023186"/>
    </source>
</evidence>
<evidence type="ECO:0000313" key="17">
    <source>
        <dbReference type="EMBL" id="NYZ23651.1"/>
    </source>
</evidence>
<feature type="compositionally biased region" description="Low complexity" evidence="14">
    <location>
        <begin position="49"/>
        <end position="70"/>
    </location>
</feature>
<evidence type="ECO:0000256" key="4">
    <source>
        <dbReference type="ARBA" id="ARBA00022448"/>
    </source>
</evidence>
<sequence>MTDQRNLILAIALSIAILLGFQYFFEHPKQQQRQAEQARQQALQTEQTLPAPGTAPTAPGTGAAPTAPGGQPDAVRDRGQLVAEQFQQGQRIRVNTPALHGSINLVGGRIDDLTLADYHVTPDPKSPEIVLLAPAAASDAYYAEFGWVPETPGVPTPNATTRWTVQGTPTLTPDQPVTMSWDNGQGLVFERTVAVDKNYMFTVTQRVRNTGAEPVRLMPYSLAARHGTPQTAGFYILHEGPIGVFDGTLLEEKYADLKSAGTVTRQTTGGWIGFTDKYWLVSIVPDQQEATTARFLYTQRGVQDRYQIDTLGKVREVAPGATVEDTSRLFAGAKQVRLLDAYEKQYGITRFDRAIDFGWFYFLTKPFFYALDFLAGMIGNFGVAILVFTVFVKALFFPLANKSYKAMSKMKKLQPEMMKLRERFGDDKMRMNQEMMALYKREKVNPVSGCLPILVQIPVFFALYKVLFVTIEMRHAPFFGWIKDLSSPDPTTIFNLFGLIPWDPPTFLMIGIWPLIMGVTMWLQQKMNPAPPDPVQQKVFAILPFMFTFMLAGFPAGLVIYWAWNNTLSIAQQWVIMRKEGVSIT</sequence>
<organism evidence="17 18">
    <name type="scientific">Azospirillum oleiclasticum</name>
    <dbReference type="NCBI Taxonomy" id="2735135"/>
    <lineage>
        <taxon>Bacteria</taxon>
        <taxon>Pseudomonadati</taxon>
        <taxon>Pseudomonadota</taxon>
        <taxon>Alphaproteobacteria</taxon>
        <taxon>Rhodospirillales</taxon>
        <taxon>Azospirillaceae</taxon>
        <taxon>Azospirillum</taxon>
    </lineage>
</organism>
<comment type="similarity">
    <text evidence="2 13">Belongs to the OXA1/ALB3/YidC family. Type 1 subfamily.</text>
</comment>
<dbReference type="NCBIfam" id="NF002353">
    <property type="entry name" value="PRK01318.1-4"/>
    <property type="match status" value="1"/>
</dbReference>
<dbReference type="PRINTS" id="PR01900">
    <property type="entry name" value="YIDCPROTEIN"/>
</dbReference>
<dbReference type="InterPro" id="IPR028055">
    <property type="entry name" value="YidC/Oxa/ALB_C"/>
</dbReference>
<evidence type="ECO:0000256" key="2">
    <source>
        <dbReference type="ARBA" id="ARBA00010527"/>
    </source>
</evidence>
<comment type="subunit">
    <text evidence="13">Interacts with the Sec translocase complex via SecD. Specifically interacts with transmembrane segments of nascent integral membrane proteins during membrane integration.</text>
</comment>
<feature type="transmembrane region" description="Helical" evidence="13">
    <location>
        <begin position="377"/>
        <end position="400"/>
    </location>
</feature>
<dbReference type="NCBIfam" id="TIGR03592">
    <property type="entry name" value="yidC_oxa1_cterm"/>
    <property type="match status" value="1"/>
</dbReference>
<feature type="transmembrane region" description="Helical" evidence="13">
    <location>
        <begin position="6"/>
        <end position="25"/>
    </location>
</feature>
<feature type="transmembrane region" description="Helical" evidence="13">
    <location>
        <begin position="539"/>
        <end position="564"/>
    </location>
</feature>
<proteinExistence type="inferred from homology"/>
<dbReference type="CDD" id="cd20070">
    <property type="entry name" value="5TM_YidC_Alb3"/>
    <property type="match status" value="1"/>
</dbReference>
<dbReference type="Gene3D" id="2.70.98.90">
    <property type="match status" value="1"/>
</dbReference>
<evidence type="ECO:0000256" key="14">
    <source>
        <dbReference type="SAM" id="MobiDB-lite"/>
    </source>
</evidence>
<name>A0ABX2TH30_9PROT</name>
<dbReference type="InterPro" id="IPR047196">
    <property type="entry name" value="YidC_ALB_C"/>
</dbReference>
<evidence type="ECO:0000256" key="9">
    <source>
        <dbReference type="ARBA" id="ARBA00023136"/>
    </source>
</evidence>
<evidence type="ECO:0000256" key="1">
    <source>
        <dbReference type="ARBA" id="ARBA00004429"/>
    </source>
</evidence>
<comment type="caution">
    <text evidence="17">The sequence shown here is derived from an EMBL/GenBank/DDBJ whole genome shotgun (WGS) entry which is preliminary data.</text>
</comment>
<dbReference type="InterPro" id="IPR001708">
    <property type="entry name" value="YidC/ALB3/OXA1/COX18"/>
</dbReference>
<keyword evidence="8 13" id="KW-1133">Transmembrane helix</keyword>
<comment type="subcellular location">
    <subcellularLocation>
        <location evidence="1">Cell inner membrane</location>
        <topology evidence="1">Multi-pass membrane protein</topology>
    </subcellularLocation>
    <subcellularLocation>
        <location evidence="13">Cell membrane</location>
        <topology evidence="13">Multi-pass membrane protein</topology>
    </subcellularLocation>
</comment>
<keyword evidence="18" id="KW-1185">Reference proteome</keyword>
<comment type="function">
    <text evidence="13">Required for the insertion and/or proper folding and/or complex formation of integral membrane proteins into the membrane. Involved in integration of membrane proteins that insert both dependently and independently of the Sec translocase complex, as well as at least some lipoproteins. Aids folding of multispanning membrane proteins.</text>
</comment>
<dbReference type="Proteomes" id="UP000584642">
    <property type="component" value="Unassembled WGS sequence"/>
</dbReference>
<dbReference type="NCBIfam" id="TIGR03593">
    <property type="entry name" value="yidC_nterm"/>
    <property type="match status" value="1"/>
</dbReference>
<evidence type="ECO:0000256" key="8">
    <source>
        <dbReference type="ARBA" id="ARBA00022989"/>
    </source>
</evidence>
<evidence type="ECO:0000256" key="7">
    <source>
        <dbReference type="ARBA" id="ARBA00022927"/>
    </source>
</evidence>
<dbReference type="RefSeq" id="WP_180285421.1">
    <property type="nucleotide sequence ID" value="NZ_JABFDB010000028.1"/>
</dbReference>
<keyword evidence="10 13" id="KW-0143">Chaperone</keyword>
<evidence type="ECO:0000256" key="5">
    <source>
        <dbReference type="ARBA" id="ARBA00022475"/>
    </source>
</evidence>
<reference evidence="17 18" key="1">
    <citation type="submission" date="2020-05" db="EMBL/GenBank/DDBJ databases">
        <title>Azospirillum oleiclasticum sp. nov, a nitrogen-fixing and heavy crude oil-emulsifying bacterium isolated from the crude oil of Yumen Oilfield.</title>
        <authorList>
            <person name="Wu D."/>
            <person name="Cai M."/>
            <person name="Zhang X."/>
        </authorList>
    </citation>
    <scope>NUCLEOTIDE SEQUENCE [LARGE SCALE GENOMIC DNA]</scope>
    <source>
        <strain evidence="17 18">ROY-1-1-2</strain>
    </source>
</reference>
<protein>
    <recommendedName>
        <fullName evidence="3 13">Membrane protein insertase YidC</fullName>
    </recommendedName>
    <alternativeName>
        <fullName evidence="12 13">Foldase YidC</fullName>
    </alternativeName>
    <alternativeName>
        <fullName evidence="11 13">Membrane integrase YidC</fullName>
    </alternativeName>
    <alternativeName>
        <fullName evidence="13">Membrane protein YidC</fullName>
    </alternativeName>
</protein>
<dbReference type="InterPro" id="IPR038221">
    <property type="entry name" value="YidC_periplasmic_sf"/>
</dbReference>
<evidence type="ECO:0000256" key="6">
    <source>
        <dbReference type="ARBA" id="ARBA00022692"/>
    </source>
</evidence>
<feature type="transmembrane region" description="Helical" evidence="13">
    <location>
        <begin position="444"/>
        <end position="464"/>
    </location>
</feature>
<evidence type="ECO:0000259" key="15">
    <source>
        <dbReference type="Pfam" id="PF02096"/>
    </source>
</evidence>
<dbReference type="CDD" id="cd19961">
    <property type="entry name" value="EcYidC-like_peri"/>
    <property type="match status" value="1"/>
</dbReference>
<dbReference type="PANTHER" id="PTHR12428">
    <property type="entry name" value="OXA1"/>
    <property type="match status" value="1"/>
</dbReference>
<accession>A0ABX2TH30</accession>
<keyword evidence="9 13" id="KW-0472">Membrane</keyword>
<dbReference type="HAMAP" id="MF_01810">
    <property type="entry name" value="YidC_type1"/>
    <property type="match status" value="1"/>
</dbReference>
<evidence type="ECO:0000259" key="16">
    <source>
        <dbReference type="Pfam" id="PF14849"/>
    </source>
</evidence>
<keyword evidence="6 13" id="KW-0812">Transmembrane</keyword>
<keyword evidence="5 13" id="KW-1003">Cell membrane</keyword>
<evidence type="ECO:0000256" key="11">
    <source>
        <dbReference type="ARBA" id="ARBA00033245"/>
    </source>
</evidence>
<gene>
    <name evidence="13 17" type="primary">yidC</name>
    <name evidence="17" type="ORF">HND93_28460</name>
</gene>
<evidence type="ECO:0000313" key="18">
    <source>
        <dbReference type="Proteomes" id="UP000584642"/>
    </source>
</evidence>
<keyword evidence="4 13" id="KW-0813">Transport</keyword>
<evidence type="ECO:0000256" key="3">
    <source>
        <dbReference type="ARBA" id="ARBA00015325"/>
    </source>
</evidence>
<evidence type="ECO:0000256" key="13">
    <source>
        <dbReference type="HAMAP-Rule" id="MF_01810"/>
    </source>
</evidence>
<dbReference type="Pfam" id="PF02096">
    <property type="entry name" value="60KD_IMP"/>
    <property type="match status" value="1"/>
</dbReference>
<dbReference type="PANTHER" id="PTHR12428:SF65">
    <property type="entry name" value="CYTOCHROME C OXIDASE ASSEMBLY PROTEIN COX18, MITOCHONDRIAL"/>
    <property type="match status" value="1"/>
</dbReference>
<feature type="domain" description="Membrane insertase YidC/Oxa/ALB C-terminal" evidence="15">
    <location>
        <begin position="381"/>
        <end position="578"/>
    </location>
</feature>
<evidence type="ECO:0000256" key="12">
    <source>
        <dbReference type="ARBA" id="ARBA00033342"/>
    </source>
</evidence>
<feature type="region of interest" description="Disordered" evidence="14">
    <location>
        <begin position="49"/>
        <end position="75"/>
    </location>
</feature>
<dbReference type="Pfam" id="PF14849">
    <property type="entry name" value="YidC_periplas"/>
    <property type="match status" value="1"/>
</dbReference>
<dbReference type="InterPro" id="IPR019998">
    <property type="entry name" value="Membr_insert_YidC"/>
</dbReference>
<keyword evidence="7 13" id="KW-0653">Protein transport</keyword>
<dbReference type="InterPro" id="IPR028053">
    <property type="entry name" value="Membr_insert_YidC_N"/>
</dbReference>